<evidence type="ECO:0000259" key="1">
    <source>
        <dbReference type="Pfam" id="PF01878"/>
    </source>
</evidence>
<evidence type="ECO:0000313" key="3">
    <source>
        <dbReference type="Proteomes" id="UP000694228"/>
    </source>
</evidence>
<dbReference type="InterPro" id="IPR002740">
    <property type="entry name" value="EVE_domain"/>
</dbReference>
<dbReference type="Pfam" id="PF01878">
    <property type="entry name" value="EVE"/>
    <property type="match status" value="1"/>
</dbReference>
<dbReference type="NCBIfam" id="NF002008">
    <property type="entry name" value="PRK00809.1"/>
    <property type="match status" value="1"/>
</dbReference>
<gene>
    <name evidence="2" type="ORF">KSK55_05805</name>
</gene>
<sequence length="145" mass="16919">MAIWIASGNRENWEVVKTHNIWGVPKRSKSLHTRVKVGDTILMYTRSEVRGKDVLPSAIMGEFKVTEIYEDVRLLFTAPPQMGDEVFPYRFRLKPVKIFKEPVELKPLIPELGFVTNKTMWSGHFRQAMREIPEEDYRKIIEAGK</sequence>
<dbReference type="PANTHER" id="PTHR39661:SF1">
    <property type="entry name" value="UPF0310 PROTEIN MJECL36"/>
    <property type="match status" value="1"/>
</dbReference>
<name>A0A8F5VPM2_METHU</name>
<reference evidence="2 3" key="1">
    <citation type="submission" date="2021-06" db="EMBL/GenBank/DDBJ databases">
        <title>Complete genome sequence of the secondary alcohol utilizing methanogen Methanospirillum hungatei strain GP1.</title>
        <authorList>
            <person name="Day L.A."/>
            <person name="Costa K.C."/>
        </authorList>
    </citation>
    <scope>NUCLEOTIDE SEQUENCE [LARGE SCALE GENOMIC DNA]</scope>
    <source>
        <strain evidence="2 3">GP1</strain>
    </source>
</reference>
<organism evidence="2 3">
    <name type="scientific">Methanospirillum hungatei</name>
    <dbReference type="NCBI Taxonomy" id="2203"/>
    <lineage>
        <taxon>Archaea</taxon>
        <taxon>Methanobacteriati</taxon>
        <taxon>Methanobacteriota</taxon>
        <taxon>Stenosarchaea group</taxon>
        <taxon>Methanomicrobia</taxon>
        <taxon>Methanomicrobiales</taxon>
        <taxon>Methanospirillaceae</taxon>
        <taxon>Methanospirillum</taxon>
    </lineage>
</organism>
<protein>
    <submittedName>
        <fullName evidence="2">EVE domain-containing protein</fullName>
    </submittedName>
</protein>
<proteinExistence type="predicted"/>
<accession>A0A8F5VPM2</accession>
<evidence type="ECO:0000313" key="2">
    <source>
        <dbReference type="EMBL" id="QXO95901.1"/>
    </source>
</evidence>
<dbReference type="PANTHER" id="PTHR39661">
    <property type="entry name" value="UPF0310 PROTEIN MJECL36"/>
    <property type="match status" value="1"/>
</dbReference>
<dbReference type="CDD" id="cd21132">
    <property type="entry name" value="EVE-like"/>
    <property type="match status" value="1"/>
</dbReference>
<dbReference type="AlphaFoldDB" id="A0A8F5VPM2"/>
<dbReference type="OrthoDB" id="35872at2157"/>
<feature type="domain" description="EVE" evidence="1">
    <location>
        <begin position="3"/>
        <end position="142"/>
    </location>
</feature>
<dbReference type="EMBL" id="CP077107">
    <property type="protein sequence ID" value="QXO95901.1"/>
    <property type="molecule type" value="Genomic_DNA"/>
</dbReference>
<dbReference type="Proteomes" id="UP000694228">
    <property type="component" value="Chromosome"/>
</dbReference>